<protein>
    <recommendedName>
        <fullName evidence="1">Rab-GAP TBC domain-containing protein</fullName>
    </recommendedName>
</protein>
<dbReference type="GO" id="GO:0031267">
    <property type="term" value="F:small GTPase binding"/>
    <property type="evidence" value="ECO:0007669"/>
    <property type="project" value="TreeGrafter"/>
</dbReference>
<name>L8IUB4_9CETA</name>
<dbReference type="PANTHER" id="PTHR47219">
    <property type="entry name" value="RAB GTPASE-ACTIVATING PROTEIN 1-LIKE"/>
    <property type="match status" value="1"/>
</dbReference>
<accession>L8IUB4</accession>
<feature type="domain" description="Rab-GAP TBC" evidence="1">
    <location>
        <begin position="106"/>
        <end position="183"/>
    </location>
</feature>
<dbReference type="Proteomes" id="UP000011080">
    <property type="component" value="Unassembled WGS sequence"/>
</dbReference>
<evidence type="ECO:0000313" key="3">
    <source>
        <dbReference type="Proteomes" id="UP000011080"/>
    </source>
</evidence>
<dbReference type="InterPro" id="IPR000195">
    <property type="entry name" value="Rab-GAP-TBC_dom"/>
</dbReference>
<evidence type="ECO:0000313" key="2">
    <source>
        <dbReference type="EMBL" id="ELR59991.1"/>
    </source>
</evidence>
<proteinExistence type="predicted"/>
<dbReference type="GO" id="GO:0005096">
    <property type="term" value="F:GTPase activator activity"/>
    <property type="evidence" value="ECO:0007669"/>
    <property type="project" value="TreeGrafter"/>
</dbReference>
<evidence type="ECO:0000259" key="1">
    <source>
        <dbReference type="Pfam" id="PF00566"/>
    </source>
</evidence>
<dbReference type="SUPFAM" id="SSF47923">
    <property type="entry name" value="Ypt/Rab-GAP domain of gyp1p"/>
    <property type="match status" value="1"/>
</dbReference>
<sequence length="345" mass="39087">MEKLETLLALEPEEIITKYELLWLWGHAGRMREPGEDTDLSLYSVANRLGSLLEGKTPRVLYQQKEGGAQDLRGADKWVKKLRSWQKYQGSTKMCRRVSMGIPPPVRGQAWSLLWDLEKVKAENIRKYQSIKEQARRCCPDVKHIDVDINRAFRDNLFFWERNGIKQQALFHVLVAYSMYDTENICAPRPCPFQGVFLLVTNQEHPGAEGLVQLMTDDQHTMGGRCLSRTAGQARGSGVSLQGGWWGPWPRTAPHQQRALGPPLPFGLWEASILEGGHLLTAMAYTVLKVHRRKRAPPNAAPGRLQEFLQDALSRARAPADGAVRMQLPASMAELPRMTYDLPWP</sequence>
<gene>
    <name evidence="2" type="ORF">M91_04912</name>
</gene>
<dbReference type="PANTHER" id="PTHR47219:SF25">
    <property type="entry name" value="RAB-GAP TBC DOMAIN-CONTAINING PROTEIN"/>
    <property type="match status" value="1"/>
</dbReference>
<dbReference type="Gene3D" id="1.10.8.270">
    <property type="entry name" value="putative rabgap domain of human tbc1 domain family member 14 like domains"/>
    <property type="match status" value="1"/>
</dbReference>
<dbReference type="EMBL" id="JH880645">
    <property type="protein sequence ID" value="ELR59991.1"/>
    <property type="molecule type" value="Genomic_DNA"/>
</dbReference>
<organism evidence="2 3">
    <name type="scientific">Bos mutus</name>
    <name type="common">wild yak</name>
    <dbReference type="NCBI Taxonomy" id="72004"/>
    <lineage>
        <taxon>Eukaryota</taxon>
        <taxon>Metazoa</taxon>
        <taxon>Chordata</taxon>
        <taxon>Craniata</taxon>
        <taxon>Vertebrata</taxon>
        <taxon>Euteleostomi</taxon>
        <taxon>Mammalia</taxon>
        <taxon>Eutheria</taxon>
        <taxon>Laurasiatheria</taxon>
        <taxon>Artiodactyla</taxon>
        <taxon>Ruminantia</taxon>
        <taxon>Pecora</taxon>
        <taxon>Bovidae</taxon>
        <taxon>Bovinae</taxon>
        <taxon>Bos</taxon>
    </lineage>
</organism>
<dbReference type="InterPro" id="IPR035969">
    <property type="entry name" value="Rab-GAP_TBC_sf"/>
</dbReference>
<feature type="non-terminal residue" evidence="2">
    <location>
        <position position="345"/>
    </location>
</feature>
<dbReference type="InterPro" id="IPR050302">
    <property type="entry name" value="Rab_GAP_TBC_domain"/>
</dbReference>
<dbReference type="AlphaFoldDB" id="L8IUB4"/>
<dbReference type="Pfam" id="PF00566">
    <property type="entry name" value="RabGAP-TBC"/>
    <property type="match status" value="1"/>
</dbReference>
<reference evidence="2 3" key="1">
    <citation type="journal article" date="2012" name="Nat. Genet.">
        <title>The yak genome and adaptation to life at high altitude.</title>
        <authorList>
            <person name="Qiu Q."/>
            <person name="Zhang G."/>
            <person name="Ma T."/>
            <person name="Qian W."/>
            <person name="Wang J."/>
            <person name="Ye Z."/>
            <person name="Cao C."/>
            <person name="Hu Q."/>
            <person name="Kim J."/>
            <person name="Larkin D.M."/>
            <person name="Auvil L."/>
            <person name="Capitanu B."/>
            <person name="Ma J."/>
            <person name="Lewin H.A."/>
            <person name="Qian X."/>
            <person name="Lang Y."/>
            <person name="Zhou R."/>
            <person name="Wang L."/>
            <person name="Wang K."/>
            <person name="Xia J."/>
            <person name="Liao S."/>
            <person name="Pan S."/>
            <person name="Lu X."/>
            <person name="Hou H."/>
            <person name="Wang Y."/>
            <person name="Zang X."/>
            <person name="Yin Y."/>
            <person name="Ma H."/>
            <person name="Zhang J."/>
            <person name="Wang Z."/>
            <person name="Zhang Y."/>
            <person name="Zhang D."/>
            <person name="Yonezawa T."/>
            <person name="Hasegawa M."/>
            <person name="Zhong Y."/>
            <person name="Liu W."/>
            <person name="Zhang Y."/>
            <person name="Huang Z."/>
            <person name="Zhang S."/>
            <person name="Long R."/>
            <person name="Yang H."/>
            <person name="Wang J."/>
            <person name="Lenstra J.A."/>
            <person name="Cooper D.N."/>
            <person name="Wu Y."/>
            <person name="Wang J."/>
            <person name="Shi P."/>
            <person name="Wang J."/>
            <person name="Liu J."/>
        </authorList>
    </citation>
    <scope>NUCLEOTIDE SEQUENCE [LARGE SCALE GENOMIC DNA]</scope>
    <source>
        <strain evidence="3">yakQH1</strain>
    </source>
</reference>